<sequence>MFNLTAAAQSYKRLKDDNTLSGELSYALPKTAFVLEIPVTYTVLSRSSAYQNYTDADQIKYFTLKYGFNEKKYKLLNSVESFALSAVIADDSIKCTAIGVRDAHKVFYVSSNSGWNKNQGISFTYGNDGVLSEGEGSFENKTFDVVVSALSGIVSIVGSVFKGAAIAPVRDPSKYKIEVLENALQQFDDLNTMADYEIFKDRKAHFQKNYDELFAHIFYLEKKKTIIYKLVYVPDTTNQTGKTLDLFFALDDGTLIVNKNLANYILPKGAKDTSTMKPDSYKVHFGPITDQPSTSYSPWNDASSTGFAFNVPLKSRLGITNDKGKVVYLEDQKLSQWGIVSYINTKRKSKHSYVLDPVTGELKKITVEGKAILVDQVTAASTAAGNLVTTVKGESDDTKLENEVKRLENEKKKRDLIKDLNN</sequence>
<organism evidence="1 2">
    <name type="scientific">Flavihumibacter solisilvae</name>
    <dbReference type="NCBI Taxonomy" id="1349421"/>
    <lineage>
        <taxon>Bacteria</taxon>
        <taxon>Pseudomonadati</taxon>
        <taxon>Bacteroidota</taxon>
        <taxon>Chitinophagia</taxon>
        <taxon>Chitinophagales</taxon>
        <taxon>Chitinophagaceae</taxon>
        <taxon>Flavihumibacter</taxon>
    </lineage>
</organism>
<accession>A0A0C1L7L3</accession>
<dbReference type="AlphaFoldDB" id="A0A0C1L7L3"/>
<reference evidence="1 2" key="1">
    <citation type="submission" date="2014-11" db="EMBL/GenBank/DDBJ databases">
        <title>Genome sequence of Flavihumibacter solisilvae 3-3.</title>
        <authorList>
            <person name="Zhou G."/>
            <person name="Li M."/>
            <person name="Wang G."/>
        </authorList>
    </citation>
    <scope>NUCLEOTIDE SEQUENCE [LARGE SCALE GENOMIC DNA]</scope>
    <source>
        <strain evidence="1 2">3-3</strain>
    </source>
</reference>
<comment type="caution">
    <text evidence="1">The sequence shown here is derived from an EMBL/GenBank/DDBJ whole genome shotgun (WGS) entry which is preliminary data.</text>
</comment>
<dbReference type="Proteomes" id="UP000031408">
    <property type="component" value="Unassembled WGS sequence"/>
</dbReference>
<gene>
    <name evidence="1" type="ORF">OI18_06390</name>
</gene>
<evidence type="ECO:0000313" key="1">
    <source>
        <dbReference type="EMBL" id="KIC95501.1"/>
    </source>
</evidence>
<dbReference type="STRING" id="1349421.OI18_06390"/>
<protein>
    <submittedName>
        <fullName evidence="1">Uncharacterized protein</fullName>
    </submittedName>
</protein>
<keyword evidence="2" id="KW-1185">Reference proteome</keyword>
<dbReference type="EMBL" id="JSVC01000006">
    <property type="protein sequence ID" value="KIC95501.1"/>
    <property type="molecule type" value="Genomic_DNA"/>
</dbReference>
<proteinExistence type="predicted"/>
<evidence type="ECO:0000313" key="2">
    <source>
        <dbReference type="Proteomes" id="UP000031408"/>
    </source>
</evidence>
<name>A0A0C1L7L3_9BACT</name>